<organism evidence="2 3">
    <name type="scientific">Ophiophagus hannah</name>
    <name type="common">King cobra</name>
    <name type="synonym">Naja hannah</name>
    <dbReference type="NCBI Taxonomy" id="8665"/>
    <lineage>
        <taxon>Eukaryota</taxon>
        <taxon>Metazoa</taxon>
        <taxon>Chordata</taxon>
        <taxon>Craniata</taxon>
        <taxon>Vertebrata</taxon>
        <taxon>Euteleostomi</taxon>
        <taxon>Lepidosauria</taxon>
        <taxon>Squamata</taxon>
        <taxon>Bifurcata</taxon>
        <taxon>Unidentata</taxon>
        <taxon>Episquamata</taxon>
        <taxon>Toxicofera</taxon>
        <taxon>Serpentes</taxon>
        <taxon>Colubroidea</taxon>
        <taxon>Elapidae</taxon>
        <taxon>Elapinae</taxon>
        <taxon>Ophiophagus</taxon>
    </lineage>
</organism>
<keyword evidence="3" id="KW-1185">Reference proteome</keyword>
<feature type="compositionally biased region" description="Basic and acidic residues" evidence="1">
    <location>
        <begin position="142"/>
        <end position="156"/>
    </location>
</feature>
<accession>V8NEK0</accession>
<comment type="caution">
    <text evidence="2">The sequence shown here is derived from an EMBL/GenBank/DDBJ whole genome shotgun (WGS) entry which is preliminary data.</text>
</comment>
<evidence type="ECO:0000256" key="1">
    <source>
        <dbReference type="SAM" id="MobiDB-lite"/>
    </source>
</evidence>
<feature type="compositionally biased region" description="Basic and acidic residues" evidence="1">
    <location>
        <begin position="164"/>
        <end position="279"/>
    </location>
</feature>
<name>V8NEK0_OPHHA</name>
<reference evidence="2 3" key="1">
    <citation type="journal article" date="2013" name="Proc. Natl. Acad. Sci. U.S.A.">
        <title>The king cobra genome reveals dynamic gene evolution and adaptation in the snake venom system.</title>
        <authorList>
            <person name="Vonk F.J."/>
            <person name="Casewell N.R."/>
            <person name="Henkel C.V."/>
            <person name="Heimberg A.M."/>
            <person name="Jansen H.J."/>
            <person name="McCleary R.J."/>
            <person name="Kerkkamp H.M."/>
            <person name="Vos R.A."/>
            <person name="Guerreiro I."/>
            <person name="Calvete J.J."/>
            <person name="Wuster W."/>
            <person name="Woods A.E."/>
            <person name="Logan J.M."/>
            <person name="Harrison R.A."/>
            <person name="Castoe T.A."/>
            <person name="de Koning A.P."/>
            <person name="Pollock D.D."/>
            <person name="Yandell M."/>
            <person name="Calderon D."/>
            <person name="Renjifo C."/>
            <person name="Currier R.B."/>
            <person name="Salgado D."/>
            <person name="Pla D."/>
            <person name="Sanz L."/>
            <person name="Hyder A.S."/>
            <person name="Ribeiro J.M."/>
            <person name="Arntzen J.W."/>
            <person name="van den Thillart G.E."/>
            <person name="Boetzer M."/>
            <person name="Pirovano W."/>
            <person name="Dirks R.P."/>
            <person name="Spaink H.P."/>
            <person name="Duboule D."/>
            <person name="McGlinn E."/>
            <person name="Kini R.M."/>
            <person name="Richardson M.K."/>
        </authorList>
    </citation>
    <scope>NUCLEOTIDE SEQUENCE</scope>
    <source>
        <tissue evidence="2">Blood</tissue>
    </source>
</reference>
<dbReference type="EMBL" id="AZIM01005057">
    <property type="protein sequence ID" value="ETE59977.1"/>
    <property type="molecule type" value="Genomic_DNA"/>
</dbReference>
<feature type="region of interest" description="Disordered" evidence="1">
    <location>
        <begin position="95"/>
        <end position="284"/>
    </location>
</feature>
<feature type="non-terminal residue" evidence="2">
    <location>
        <position position="360"/>
    </location>
</feature>
<dbReference type="Proteomes" id="UP000018936">
    <property type="component" value="Unassembled WGS sequence"/>
</dbReference>
<evidence type="ECO:0000313" key="3">
    <source>
        <dbReference type="Proteomes" id="UP000018936"/>
    </source>
</evidence>
<gene>
    <name evidence="2" type="primary">ZC3H13</name>
    <name evidence="2" type="ORF">L345_14284</name>
</gene>
<proteinExistence type="predicted"/>
<sequence>MLVSPTTTTLRDRLRKRHWPKVTQPVFKPKAGLELPSPDDWPKVTQLAFMHKGRTRTPITQPDFMLKAGLEFNVSWFLAWCLNPLYTRLVGFPPTKKVDKAGSKRRMKYPLSHPSLPRLLEISDGETQFGKVKPGRTCGGGGRERKGQREREERERERKRKREGGRQGERERGRKGEREREREKKGTERGRERGKRGREGEREKKEKGENEREGRKGERERRKSERGRGGKREKEREGKGEKRERERGWMDGERERKRERGKGGKREGGREREKKRESAHSFTTQHSNLACPLWGPTPHNQTCFPLNPDPHPTLLFRRRRRLMRPSPPLANLSPSFLPASPCAPCALSPVSSPLMVLLAA</sequence>
<dbReference type="AlphaFoldDB" id="V8NEK0"/>
<protein>
    <submittedName>
        <fullName evidence="2">Zinc finger CCCH domain-containing protein 13</fullName>
    </submittedName>
</protein>
<evidence type="ECO:0000313" key="2">
    <source>
        <dbReference type="EMBL" id="ETE59977.1"/>
    </source>
</evidence>
<feature type="non-terminal residue" evidence="2">
    <location>
        <position position="1"/>
    </location>
</feature>